<dbReference type="EMBL" id="QRDZ01000039">
    <property type="protein sequence ID" value="RED56452.1"/>
    <property type="molecule type" value="Genomic_DNA"/>
</dbReference>
<keyword evidence="2" id="KW-0812">Transmembrane</keyword>
<protein>
    <recommendedName>
        <fullName evidence="5">EamA-like transporter family protein</fullName>
    </recommendedName>
</protein>
<feature type="transmembrane region" description="Helical" evidence="2">
    <location>
        <begin position="257"/>
        <end position="277"/>
    </location>
</feature>
<dbReference type="Gene3D" id="1.10.3730.20">
    <property type="match status" value="1"/>
</dbReference>
<evidence type="ECO:0000256" key="2">
    <source>
        <dbReference type="SAM" id="Phobius"/>
    </source>
</evidence>
<feature type="transmembrane region" description="Helical" evidence="2">
    <location>
        <begin position="227"/>
        <end position="250"/>
    </location>
</feature>
<sequence>MLLALVAAVLFTVQSLCLKLLPESRSARGPIGVIAAYSAMIAAGLMLWRVFSGASSIGATTWAYGAAYGVVFVLTMFFYARAMSMGPLSYSSFYFSASLMVPVVASLTLWGEPASPFKLAGLALFLLSFYFIQVLGARPQAARAKTDIRWLAYCLLAFLFNGLLPVVAKLHQIAMNGQEAPELMLVGFSSAGICALAVWVALGRRRNGAAQRRPEAALGAPIQRMSWSAIGLIACIGAATGIGNALVAYLTSRLPGALLFPFVNGTMIVLLTLASAWLFREKLSRGGLLGIGTGLLAMIAVNM</sequence>
<gene>
    <name evidence="3" type="ORF">DFP98_13910</name>
</gene>
<feature type="transmembrane region" description="Helical" evidence="2">
    <location>
        <begin position="283"/>
        <end position="301"/>
    </location>
</feature>
<proteinExistence type="predicted"/>
<feature type="transmembrane region" description="Helical" evidence="2">
    <location>
        <begin position="150"/>
        <end position="171"/>
    </location>
</feature>
<dbReference type="InterPro" id="IPR037185">
    <property type="entry name" value="EmrE-like"/>
</dbReference>
<comment type="caution">
    <text evidence="3">The sequence shown here is derived from an EMBL/GenBank/DDBJ whole genome shotgun (WGS) entry which is preliminary data.</text>
</comment>
<accession>A0A3D9I3U1</accession>
<feature type="transmembrane region" description="Helical" evidence="2">
    <location>
        <begin position="92"/>
        <end position="110"/>
    </location>
</feature>
<evidence type="ECO:0008006" key="5">
    <source>
        <dbReference type="Google" id="ProtNLM"/>
    </source>
</evidence>
<keyword evidence="4" id="KW-1185">Reference proteome</keyword>
<keyword evidence="2" id="KW-1133">Transmembrane helix</keyword>
<feature type="transmembrane region" description="Helical" evidence="2">
    <location>
        <begin position="31"/>
        <end position="50"/>
    </location>
</feature>
<organism evidence="3 4">
    <name type="scientific">Cohnella phaseoli</name>
    <dbReference type="NCBI Taxonomy" id="456490"/>
    <lineage>
        <taxon>Bacteria</taxon>
        <taxon>Bacillati</taxon>
        <taxon>Bacillota</taxon>
        <taxon>Bacilli</taxon>
        <taxon>Bacillales</taxon>
        <taxon>Paenibacillaceae</taxon>
        <taxon>Cohnella</taxon>
    </lineage>
</organism>
<comment type="subcellular location">
    <subcellularLocation>
        <location evidence="1">Endomembrane system</location>
        <topology evidence="1">Multi-pass membrane protein</topology>
    </subcellularLocation>
</comment>
<evidence type="ECO:0000313" key="3">
    <source>
        <dbReference type="EMBL" id="RED56452.1"/>
    </source>
</evidence>
<evidence type="ECO:0000313" key="4">
    <source>
        <dbReference type="Proteomes" id="UP000256977"/>
    </source>
</evidence>
<dbReference type="SUPFAM" id="SSF103481">
    <property type="entry name" value="Multidrug resistance efflux transporter EmrE"/>
    <property type="match status" value="2"/>
</dbReference>
<dbReference type="Proteomes" id="UP000256977">
    <property type="component" value="Unassembled WGS sequence"/>
</dbReference>
<dbReference type="RefSeq" id="WP_116064893.1">
    <property type="nucleotide sequence ID" value="NZ_QRDZ01000039.1"/>
</dbReference>
<dbReference type="OrthoDB" id="2569157at2"/>
<keyword evidence="2" id="KW-0472">Membrane</keyword>
<feature type="transmembrane region" description="Helical" evidence="2">
    <location>
        <begin position="117"/>
        <end position="138"/>
    </location>
</feature>
<name>A0A3D9I3U1_9BACL</name>
<reference evidence="3 4" key="1">
    <citation type="submission" date="2018-07" db="EMBL/GenBank/DDBJ databases">
        <title>Genomic Encyclopedia of Type Strains, Phase III (KMG-III): the genomes of soil and plant-associated and newly described type strains.</title>
        <authorList>
            <person name="Whitman W."/>
        </authorList>
    </citation>
    <scope>NUCLEOTIDE SEQUENCE [LARGE SCALE GENOMIC DNA]</scope>
    <source>
        <strain evidence="3 4">CECT 7287</strain>
    </source>
</reference>
<feature type="transmembrane region" description="Helical" evidence="2">
    <location>
        <begin position="62"/>
        <end position="80"/>
    </location>
</feature>
<feature type="transmembrane region" description="Helical" evidence="2">
    <location>
        <begin position="183"/>
        <end position="202"/>
    </location>
</feature>
<dbReference type="AlphaFoldDB" id="A0A3D9I3U1"/>
<evidence type="ECO:0000256" key="1">
    <source>
        <dbReference type="ARBA" id="ARBA00004127"/>
    </source>
</evidence>